<dbReference type="Gene3D" id="3.30.710.10">
    <property type="entry name" value="Potassium Channel Kv1.1, Chain A"/>
    <property type="match status" value="1"/>
</dbReference>
<feature type="region of interest" description="Disordered" evidence="1">
    <location>
        <begin position="220"/>
        <end position="248"/>
    </location>
</feature>
<evidence type="ECO:0008006" key="4">
    <source>
        <dbReference type="Google" id="ProtNLM"/>
    </source>
</evidence>
<dbReference type="InterPro" id="IPR011333">
    <property type="entry name" value="SKP1/BTB/POZ_sf"/>
</dbReference>
<evidence type="ECO:0000313" key="2">
    <source>
        <dbReference type="EMBL" id="KAK0480436.1"/>
    </source>
</evidence>
<organism evidence="2 3">
    <name type="scientific">Armillaria luteobubalina</name>
    <dbReference type="NCBI Taxonomy" id="153913"/>
    <lineage>
        <taxon>Eukaryota</taxon>
        <taxon>Fungi</taxon>
        <taxon>Dikarya</taxon>
        <taxon>Basidiomycota</taxon>
        <taxon>Agaricomycotina</taxon>
        <taxon>Agaricomycetes</taxon>
        <taxon>Agaricomycetidae</taxon>
        <taxon>Agaricales</taxon>
        <taxon>Marasmiineae</taxon>
        <taxon>Physalacriaceae</taxon>
        <taxon>Armillaria</taxon>
    </lineage>
</organism>
<proteinExistence type="predicted"/>
<protein>
    <recommendedName>
        <fullName evidence="4">BTB domain-containing protein</fullName>
    </recommendedName>
</protein>
<feature type="region of interest" description="Disordered" evidence="1">
    <location>
        <begin position="284"/>
        <end position="306"/>
    </location>
</feature>
<keyword evidence="3" id="KW-1185">Reference proteome</keyword>
<sequence length="458" mass="50399">MSLSSTPAAPAVFKVAKSHPDKWSSNPLQVKSRFSVSFSSTTPAAGQFQTDACGLGWSFAGTCESVSFERVEKVKTKKGKKGLKLASSKRRCKVSLSMHPGAVKSMPSGRLHVKASASEEMVAQAFQLPIELFELPMGDITRGDLDLHESYSFDVTSEIMDIVSASLDGEFPIDIKFMLFTRHSGNGRSCAPRAMFATSRILKGRGAFIDKYVMENDGVDIDSETNDDEASCDYPFEDDSDLESDGEPEVLRTDGVDGVLGMQTPDPEDSPVVCFADLSLPDLKQTASPDETSGERTGHWSPNRPARLGSVKPIKDVAYSTLKSLIAWIYTGKISFKPLKSVGPIPRDPNACSAKSMYRLATRAGVDELKKLAFDNLRSQLTEENVVYELFSTFSRDNSEVLEMELTVLLKYFSTTRVRAEWENMIDAVFDGGMLHGVIIIKRVTHRLASSLEKRINI</sequence>
<evidence type="ECO:0000313" key="3">
    <source>
        <dbReference type="Proteomes" id="UP001175228"/>
    </source>
</evidence>
<dbReference type="Proteomes" id="UP001175228">
    <property type="component" value="Unassembled WGS sequence"/>
</dbReference>
<evidence type="ECO:0000256" key="1">
    <source>
        <dbReference type="SAM" id="MobiDB-lite"/>
    </source>
</evidence>
<accession>A0AA39PA59</accession>
<reference evidence="2" key="1">
    <citation type="submission" date="2023-06" db="EMBL/GenBank/DDBJ databases">
        <authorList>
            <consortium name="Lawrence Berkeley National Laboratory"/>
            <person name="Ahrendt S."/>
            <person name="Sahu N."/>
            <person name="Indic B."/>
            <person name="Wong-Bajracharya J."/>
            <person name="Merenyi Z."/>
            <person name="Ke H.-M."/>
            <person name="Monk M."/>
            <person name="Kocsube S."/>
            <person name="Drula E."/>
            <person name="Lipzen A."/>
            <person name="Balint B."/>
            <person name="Henrissat B."/>
            <person name="Andreopoulos B."/>
            <person name="Martin F.M."/>
            <person name="Harder C.B."/>
            <person name="Rigling D."/>
            <person name="Ford K.L."/>
            <person name="Foster G.D."/>
            <person name="Pangilinan J."/>
            <person name="Papanicolaou A."/>
            <person name="Barry K."/>
            <person name="LaButti K."/>
            <person name="Viragh M."/>
            <person name="Koriabine M."/>
            <person name="Yan M."/>
            <person name="Riley R."/>
            <person name="Champramary S."/>
            <person name="Plett K.L."/>
            <person name="Tsai I.J."/>
            <person name="Slot J."/>
            <person name="Sipos G."/>
            <person name="Plett J."/>
            <person name="Nagy L.G."/>
            <person name="Grigoriev I.V."/>
        </authorList>
    </citation>
    <scope>NUCLEOTIDE SEQUENCE</scope>
    <source>
        <strain evidence="2">HWK02</strain>
    </source>
</reference>
<comment type="caution">
    <text evidence="2">The sequence shown here is derived from an EMBL/GenBank/DDBJ whole genome shotgun (WGS) entry which is preliminary data.</text>
</comment>
<dbReference type="EMBL" id="JAUEPU010000081">
    <property type="protein sequence ID" value="KAK0480436.1"/>
    <property type="molecule type" value="Genomic_DNA"/>
</dbReference>
<name>A0AA39PA59_9AGAR</name>
<gene>
    <name evidence="2" type="ORF">EDD18DRAFT_1363752</name>
</gene>
<dbReference type="AlphaFoldDB" id="A0AA39PA59"/>